<organism evidence="5 6">
    <name type="scientific">Winogradskyella poriferorum</name>
    <dbReference type="NCBI Taxonomy" id="307627"/>
    <lineage>
        <taxon>Bacteria</taxon>
        <taxon>Pseudomonadati</taxon>
        <taxon>Bacteroidota</taxon>
        <taxon>Flavobacteriia</taxon>
        <taxon>Flavobacteriales</taxon>
        <taxon>Flavobacteriaceae</taxon>
        <taxon>Winogradskyella</taxon>
    </lineage>
</organism>
<proteinExistence type="predicted"/>
<evidence type="ECO:0000313" key="6">
    <source>
        <dbReference type="Proteomes" id="UP001356704"/>
    </source>
</evidence>
<reference evidence="5 6" key="1">
    <citation type="submission" date="2024-02" db="EMBL/GenBank/DDBJ databases">
        <title>Winogradskyella poriferorum JCM 12885.</title>
        <authorList>
            <person name="Zhang D.-F."/>
            <person name="Fu Z.-Y."/>
        </authorList>
    </citation>
    <scope>NUCLEOTIDE SEQUENCE [LARGE SCALE GENOMIC DNA]</scope>
    <source>
        <strain evidence="5 6">JCM 12885</strain>
    </source>
</reference>
<keyword evidence="1" id="KW-0719">Serine esterase</keyword>
<dbReference type="Proteomes" id="UP001356704">
    <property type="component" value="Unassembled WGS sequence"/>
</dbReference>
<dbReference type="InterPro" id="IPR029058">
    <property type="entry name" value="AB_hydrolase_fold"/>
</dbReference>
<dbReference type="InterPro" id="IPR054579">
    <property type="entry name" value="GCE-like_dom"/>
</dbReference>
<gene>
    <name evidence="5" type="ORF">V1468_12565</name>
</gene>
<keyword evidence="6" id="KW-1185">Reference proteome</keyword>
<accession>A0ABU7W795</accession>
<feature type="domain" description="4-O-methyl-glucuronoyl methylesterase-like" evidence="4">
    <location>
        <begin position="294"/>
        <end position="454"/>
    </location>
</feature>
<evidence type="ECO:0000259" key="4">
    <source>
        <dbReference type="Pfam" id="PF22244"/>
    </source>
</evidence>
<keyword evidence="2" id="KW-0732">Signal</keyword>
<evidence type="ECO:0000256" key="3">
    <source>
        <dbReference type="ARBA" id="ARBA00022801"/>
    </source>
</evidence>
<name>A0ABU7W795_9FLAO</name>
<comment type="caution">
    <text evidence="5">The sequence shown here is derived from an EMBL/GenBank/DDBJ whole genome shotgun (WGS) entry which is preliminary data.</text>
</comment>
<protein>
    <submittedName>
        <fullName evidence="5">Acetylxylan esterase</fullName>
    </submittedName>
</protein>
<sequence length="512" mass="56132">MKPLGHIVFVILISFTQTTVAQSKNLSDPLCLSASEAHKAMQEKLGIIKLRPGKNGNPSAANNPANYNPQLANPYPNLPDVLITKNGNKVTSADQWWNTRRPEIKEGFATEVYGKIPENVPEVSWKTLFTEQEYIGWTPVIAKKLVGHVDNSTYPQIDVNISMTVVTPANAKGPVPIIMMFGPSALPAPRQPNREDFAVLNEGLRKLLQKDPELKQILDKYPAYNPLVRPEGVNDFGFYRQPEGDLPKTHQLINAGWGYALIDPSSIQPDNGDALTCEGIIALTNKGQSRNPDDWGALRAWAWGATQGLNYLETDSDVDAKKVGIEGVSRYGKAALVTMAFDERFAIGLIGSSGKGGTTLHRRNFGEAVENLAGGGEFHWMAGNYLKYATEESGFGSMDANNLPVDSHELIALCAPRAIFISYGIPEQGDANWLDHQGSYMAAVAAQPVYKLLGKETMGVSNNYKVEKMPNVNEGLLNGVLAWRQHDGGHTDTPNISHFINWANDILKVKKE</sequence>
<dbReference type="Pfam" id="PF22244">
    <property type="entry name" value="GCE_fung"/>
    <property type="match status" value="1"/>
</dbReference>
<keyword evidence="3" id="KW-0378">Hydrolase</keyword>
<dbReference type="Gene3D" id="3.40.50.1820">
    <property type="entry name" value="alpha/beta hydrolase"/>
    <property type="match status" value="1"/>
</dbReference>
<dbReference type="RefSeq" id="WP_331810575.1">
    <property type="nucleotide sequence ID" value="NZ_JAZHOU010000004.1"/>
</dbReference>
<dbReference type="EMBL" id="JAZHOU010000004">
    <property type="protein sequence ID" value="MEF3079843.1"/>
    <property type="molecule type" value="Genomic_DNA"/>
</dbReference>
<evidence type="ECO:0000313" key="5">
    <source>
        <dbReference type="EMBL" id="MEF3079843.1"/>
    </source>
</evidence>
<dbReference type="SUPFAM" id="SSF53474">
    <property type="entry name" value="alpha/beta-Hydrolases"/>
    <property type="match status" value="1"/>
</dbReference>
<evidence type="ECO:0000256" key="2">
    <source>
        <dbReference type="ARBA" id="ARBA00022729"/>
    </source>
</evidence>
<evidence type="ECO:0000256" key="1">
    <source>
        <dbReference type="ARBA" id="ARBA00022487"/>
    </source>
</evidence>